<reference evidence="2 3" key="1">
    <citation type="journal article" date="2019" name="Commun. Biol.">
        <title>The bagworm genome reveals a unique fibroin gene that provides high tensile strength.</title>
        <authorList>
            <person name="Kono N."/>
            <person name="Nakamura H."/>
            <person name="Ohtoshi R."/>
            <person name="Tomita M."/>
            <person name="Numata K."/>
            <person name="Arakawa K."/>
        </authorList>
    </citation>
    <scope>NUCLEOTIDE SEQUENCE [LARGE SCALE GENOMIC DNA]</scope>
</reference>
<dbReference type="EMBL" id="BGZK01001436">
    <property type="protein sequence ID" value="GBP79874.1"/>
    <property type="molecule type" value="Genomic_DNA"/>
</dbReference>
<protein>
    <submittedName>
        <fullName evidence="2">Uncharacterized protein</fullName>
    </submittedName>
</protein>
<evidence type="ECO:0000256" key="1">
    <source>
        <dbReference type="SAM" id="MobiDB-lite"/>
    </source>
</evidence>
<name>A0A4C1YYJ9_EUMVA</name>
<sequence>MKGRLHHTQTIGHGLCTTATRAPPNDGASSSCLKRSDYGAIYLTRALSVQLTSPVAATLGMLRQHDVTQHVPSPFSPEDSNWHALHFVLYN</sequence>
<evidence type="ECO:0000313" key="3">
    <source>
        <dbReference type="Proteomes" id="UP000299102"/>
    </source>
</evidence>
<feature type="region of interest" description="Disordered" evidence="1">
    <location>
        <begin position="1"/>
        <end position="30"/>
    </location>
</feature>
<accession>A0A4C1YYJ9</accession>
<organism evidence="2 3">
    <name type="scientific">Eumeta variegata</name>
    <name type="common">Bagworm moth</name>
    <name type="synonym">Eumeta japonica</name>
    <dbReference type="NCBI Taxonomy" id="151549"/>
    <lineage>
        <taxon>Eukaryota</taxon>
        <taxon>Metazoa</taxon>
        <taxon>Ecdysozoa</taxon>
        <taxon>Arthropoda</taxon>
        <taxon>Hexapoda</taxon>
        <taxon>Insecta</taxon>
        <taxon>Pterygota</taxon>
        <taxon>Neoptera</taxon>
        <taxon>Endopterygota</taxon>
        <taxon>Lepidoptera</taxon>
        <taxon>Glossata</taxon>
        <taxon>Ditrysia</taxon>
        <taxon>Tineoidea</taxon>
        <taxon>Psychidae</taxon>
        <taxon>Oiketicinae</taxon>
        <taxon>Eumeta</taxon>
    </lineage>
</organism>
<keyword evidence="3" id="KW-1185">Reference proteome</keyword>
<evidence type="ECO:0000313" key="2">
    <source>
        <dbReference type="EMBL" id="GBP79874.1"/>
    </source>
</evidence>
<comment type="caution">
    <text evidence="2">The sequence shown here is derived from an EMBL/GenBank/DDBJ whole genome shotgun (WGS) entry which is preliminary data.</text>
</comment>
<proteinExistence type="predicted"/>
<dbReference type="Proteomes" id="UP000299102">
    <property type="component" value="Unassembled WGS sequence"/>
</dbReference>
<dbReference type="AlphaFoldDB" id="A0A4C1YYJ9"/>
<gene>
    <name evidence="2" type="ORF">EVAR_103456_1</name>
</gene>